<dbReference type="AlphaFoldDB" id="A0A1W2A002"/>
<protein>
    <submittedName>
        <fullName evidence="1">Uncharacterized protein</fullName>
    </submittedName>
</protein>
<evidence type="ECO:0000313" key="1">
    <source>
        <dbReference type="EMBL" id="SMC53953.1"/>
    </source>
</evidence>
<accession>A0A1W2A002</accession>
<dbReference type="RefSeq" id="WP_084061040.1">
    <property type="nucleotide sequence ID" value="NZ_FWXO01000002.1"/>
</dbReference>
<dbReference type="EMBL" id="FWXO01000002">
    <property type="protein sequence ID" value="SMC53953.1"/>
    <property type="molecule type" value="Genomic_DNA"/>
</dbReference>
<name>A0A1W2A002_9FLAO</name>
<proteinExistence type="predicted"/>
<sequence>MSQLLIKLAFEKAENEIGSSVKSQKAQHISDVLLEDYKYSISERRLRDYFTNYVENNNANNESLKAQLIEPLCKYLGYENYASFVLGNQTELEPLSTKGEEENENEEVSSRGKIVVGVVSKNKNSLILFSSAIVLSGLTYFGFVEEEENCMIWKEDHYEKTVCTGTALERPYEELIFKEFRKIDHLDSLISRRENQKELWYAKTKGTVEFFTYHGYHPENNEDLKIVTDYIFKKYVLGQEDK</sequence>
<gene>
    <name evidence="1" type="ORF">SAMN05660703_1685</name>
</gene>
<keyword evidence="2" id="KW-1185">Reference proteome</keyword>
<dbReference type="Proteomes" id="UP000192360">
    <property type="component" value="Unassembled WGS sequence"/>
</dbReference>
<evidence type="ECO:0000313" key="2">
    <source>
        <dbReference type="Proteomes" id="UP000192360"/>
    </source>
</evidence>
<dbReference type="OrthoDB" id="1340494at2"/>
<dbReference type="STRING" id="504486.SAMN05660703_1685"/>
<reference evidence="1 2" key="1">
    <citation type="submission" date="2017-04" db="EMBL/GenBank/DDBJ databases">
        <authorList>
            <person name="Afonso C.L."/>
            <person name="Miller P.J."/>
            <person name="Scott M.A."/>
            <person name="Spackman E."/>
            <person name="Goraichik I."/>
            <person name="Dimitrov K.M."/>
            <person name="Suarez D.L."/>
            <person name="Swayne D.E."/>
        </authorList>
    </citation>
    <scope>NUCLEOTIDE SEQUENCE [LARGE SCALE GENOMIC DNA]</scope>
    <source>
        <strain evidence="1 2">DSM 21164</strain>
    </source>
</reference>
<organism evidence="1 2">
    <name type="scientific">Cellulophaga tyrosinoxydans</name>
    <dbReference type="NCBI Taxonomy" id="504486"/>
    <lineage>
        <taxon>Bacteria</taxon>
        <taxon>Pseudomonadati</taxon>
        <taxon>Bacteroidota</taxon>
        <taxon>Flavobacteriia</taxon>
        <taxon>Flavobacteriales</taxon>
        <taxon>Flavobacteriaceae</taxon>
        <taxon>Cellulophaga</taxon>
    </lineage>
</organism>